<keyword evidence="7" id="KW-1133">Transmembrane helix</keyword>
<evidence type="ECO:0000256" key="2">
    <source>
        <dbReference type="ARBA" id="ARBA00022723"/>
    </source>
</evidence>
<sequence length="823" mass="90659">MEESVSVVLYLAVVAAFEVLVLLSLFVSLYRKGCKELLNQIRQLLSSLYSLLGCGKTVKEQKINQGVQRFRLRISHSLMTLLSAEIFTVNVTLQLASLLPALSAKHLMTPPQMWTSFALLLLLSLTKLLPILRSSTLDVFYVLISILCVLFVSPWHIDKTFYLRYSLIALAFIRMPTVLLASRISVVVACNVLALLNISLRVSFEDLNAPELRMSAAIALGVEVMSFFGVISFGIFMNSLVRQRVESQLALDNMAEQLSAASSLLRLTCDAVIELDGKQRLTRHSPELATMLLIDRPGATLEGRSLMEFMPPEETARGRDFLTKLIPSESDDPCEPCITAHAFHTRLVDSAASKMQVEVFQVRFDTDDGTIHSLVGLRDFTDVTSLSGGNEHAQQDMLQATSFRHTELSIRSSGSELSPMRSTRSSQDSMMTAEDEVFNSKLMTLEIDMEGMVLHAASSALSSWVGKSVTEVFPSPHTVLLLERLAAESCEREDASEQERHGRVLAFQELPVKGAKISRITGTMRPMKNRYGCASSNSEVPVPKPRRRLSVGQVDEAELPGDAESDKDRGLIAQLSKNNLIEMVSDADTGKGKSGRRVSLSSKTDKGTTSFANKTMQKFGDQDVDLAKCGIGFTCRKGLKPESPNQDSWFVLKMDSFSLYGVFDGHGQKGHDVSNFAMDMLPKCIIKDERCFTTRDWGPILIEAFKKTQNFITVSDKGKALQAQMSGTTATVAIHDHADNSVTIGHVADSTAALGSNHGGTWNGVALTRDHKPNLKDEKARIEKSGGRVVFDGYANYRVYAKNARYPGQAGLCKSEQEQILNS</sequence>
<evidence type="ECO:0000256" key="6">
    <source>
        <dbReference type="SAM" id="MobiDB-lite"/>
    </source>
</evidence>
<dbReference type="InterPro" id="IPR001932">
    <property type="entry name" value="PPM-type_phosphatase-like_dom"/>
</dbReference>
<dbReference type="EMBL" id="CAXAMM010002447">
    <property type="protein sequence ID" value="CAK8996134.1"/>
    <property type="molecule type" value="Genomic_DNA"/>
</dbReference>
<dbReference type="InterPro" id="IPR036457">
    <property type="entry name" value="PPM-type-like_dom_sf"/>
</dbReference>
<feature type="region of interest" description="Disordered" evidence="6">
    <location>
        <begin position="527"/>
        <end position="565"/>
    </location>
</feature>
<evidence type="ECO:0000256" key="5">
    <source>
        <dbReference type="RuleBase" id="RU003465"/>
    </source>
</evidence>
<protein>
    <submittedName>
        <fullName evidence="9">Probable protein phosphatase 2C 47 (AtPP2C47)</fullName>
    </submittedName>
</protein>
<comment type="subcellular location">
    <subcellularLocation>
        <location evidence="1">Membrane</location>
        <topology evidence="1">Peripheral membrane protein</topology>
    </subcellularLocation>
</comment>
<feature type="transmembrane region" description="Helical" evidence="7">
    <location>
        <begin position="114"/>
        <end position="132"/>
    </location>
</feature>
<organism evidence="9 10">
    <name type="scientific">Durusdinium trenchii</name>
    <dbReference type="NCBI Taxonomy" id="1381693"/>
    <lineage>
        <taxon>Eukaryota</taxon>
        <taxon>Sar</taxon>
        <taxon>Alveolata</taxon>
        <taxon>Dinophyceae</taxon>
        <taxon>Suessiales</taxon>
        <taxon>Symbiodiniaceae</taxon>
        <taxon>Durusdinium</taxon>
    </lineage>
</organism>
<feature type="transmembrane region" description="Helical" evidence="7">
    <location>
        <begin position="78"/>
        <end position="102"/>
    </location>
</feature>
<keyword evidence="2" id="KW-0479">Metal-binding</keyword>
<comment type="caution">
    <text evidence="9">The sequence shown here is derived from an EMBL/GenBank/DDBJ whole genome shotgun (WGS) entry which is preliminary data.</text>
</comment>
<comment type="similarity">
    <text evidence="5">Belongs to the PP2C family.</text>
</comment>
<evidence type="ECO:0000313" key="9">
    <source>
        <dbReference type="EMBL" id="CAK8996134.1"/>
    </source>
</evidence>
<keyword evidence="7" id="KW-0812">Transmembrane</keyword>
<dbReference type="CDD" id="cd00143">
    <property type="entry name" value="PP2Cc"/>
    <property type="match status" value="1"/>
</dbReference>
<evidence type="ECO:0000259" key="8">
    <source>
        <dbReference type="PROSITE" id="PS51746"/>
    </source>
</evidence>
<dbReference type="Pfam" id="PF00481">
    <property type="entry name" value="PP2C"/>
    <property type="match status" value="1"/>
</dbReference>
<feature type="compositionally biased region" description="Polar residues" evidence="6">
    <location>
        <begin position="411"/>
        <end position="430"/>
    </location>
</feature>
<evidence type="ECO:0000256" key="3">
    <source>
        <dbReference type="ARBA" id="ARBA00022801"/>
    </source>
</evidence>
<keyword evidence="10" id="KW-1185">Reference proteome</keyword>
<keyword evidence="7" id="KW-0472">Membrane</keyword>
<dbReference type="PROSITE" id="PS01032">
    <property type="entry name" value="PPM_1"/>
    <property type="match status" value="1"/>
</dbReference>
<feature type="region of interest" description="Disordered" evidence="6">
    <location>
        <begin position="586"/>
        <end position="607"/>
    </location>
</feature>
<feature type="domain" description="PPM-type phosphatase" evidence="8">
    <location>
        <begin position="630"/>
        <end position="823"/>
    </location>
</feature>
<dbReference type="Gene3D" id="3.60.40.10">
    <property type="entry name" value="PPM-type phosphatase domain"/>
    <property type="match status" value="1"/>
</dbReference>
<accession>A0ABP0I0N0</accession>
<evidence type="ECO:0000256" key="7">
    <source>
        <dbReference type="SAM" id="Phobius"/>
    </source>
</evidence>
<evidence type="ECO:0000313" key="10">
    <source>
        <dbReference type="Proteomes" id="UP001642464"/>
    </source>
</evidence>
<feature type="region of interest" description="Disordered" evidence="6">
    <location>
        <begin position="411"/>
        <end position="431"/>
    </location>
</feature>
<evidence type="ECO:0000256" key="1">
    <source>
        <dbReference type="ARBA" id="ARBA00004170"/>
    </source>
</evidence>
<dbReference type="Proteomes" id="UP001642464">
    <property type="component" value="Unassembled WGS sequence"/>
</dbReference>
<keyword evidence="3 5" id="KW-0378">Hydrolase</keyword>
<name>A0ABP0I0N0_9DINO</name>
<feature type="transmembrane region" description="Helical" evidence="7">
    <location>
        <begin position="6"/>
        <end position="30"/>
    </location>
</feature>
<feature type="transmembrane region" description="Helical" evidence="7">
    <location>
        <begin position="217"/>
        <end position="237"/>
    </location>
</feature>
<gene>
    <name evidence="9" type="ORF">SCF082_LOCUS4657</name>
</gene>
<dbReference type="PROSITE" id="PS51746">
    <property type="entry name" value="PPM_2"/>
    <property type="match status" value="1"/>
</dbReference>
<proteinExistence type="inferred from homology"/>
<feature type="transmembrane region" description="Helical" evidence="7">
    <location>
        <begin position="139"/>
        <end position="157"/>
    </location>
</feature>
<dbReference type="PANTHER" id="PTHR47992">
    <property type="entry name" value="PROTEIN PHOSPHATASE"/>
    <property type="match status" value="1"/>
</dbReference>
<reference evidence="9 10" key="1">
    <citation type="submission" date="2024-02" db="EMBL/GenBank/DDBJ databases">
        <authorList>
            <person name="Chen Y."/>
            <person name="Shah S."/>
            <person name="Dougan E. K."/>
            <person name="Thang M."/>
            <person name="Chan C."/>
        </authorList>
    </citation>
    <scope>NUCLEOTIDE SEQUENCE [LARGE SCALE GENOMIC DNA]</scope>
</reference>
<dbReference type="SMART" id="SM00332">
    <property type="entry name" value="PP2Cc"/>
    <property type="match status" value="1"/>
</dbReference>
<dbReference type="InterPro" id="IPR000222">
    <property type="entry name" value="PP2C_BS"/>
</dbReference>
<dbReference type="SUPFAM" id="SSF81606">
    <property type="entry name" value="PP2C-like"/>
    <property type="match status" value="1"/>
</dbReference>
<keyword evidence="4 5" id="KW-0904">Protein phosphatase</keyword>
<feature type="transmembrane region" description="Helical" evidence="7">
    <location>
        <begin position="177"/>
        <end position="196"/>
    </location>
</feature>
<dbReference type="InterPro" id="IPR015655">
    <property type="entry name" value="PP2C"/>
</dbReference>
<evidence type="ECO:0000256" key="4">
    <source>
        <dbReference type="ARBA" id="ARBA00022912"/>
    </source>
</evidence>